<protein>
    <submittedName>
        <fullName evidence="1">Phage tail protein</fullName>
    </submittedName>
</protein>
<accession>A0A423K0A0</accession>
<dbReference type="Proteomes" id="UP000285349">
    <property type="component" value="Unassembled WGS sequence"/>
</dbReference>
<evidence type="ECO:0000313" key="2">
    <source>
        <dbReference type="Proteomes" id="UP000285349"/>
    </source>
</evidence>
<reference evidence="1 2" key="1">
    <citation type="submission" date="2016-10" db="EMBL/GenBank/DDBJ databases">
        <title>Comparative genome analysis of multiple Pseudomonas spp. focuses on biocontrol and plant growth promoting traits.</title>
        <authorList>
            <person name="Tao X.-Y."/>
            <person name="Taylor C.G."/>
        </authorList>
    </citation>
    <scope>NUCLEOTIDE SEQUENCE [LARGE SCALE GENOMIC DNA]</scope>
    <source>
        <strain evidence="1 2">37A10</strain>
    </source>
</reference>
<proteinExistence type="predicted"/>
<sequence length="140" mass="15917">MFYSKSTGYFYDPLMGGTIPSDAVEISREYWTELMNGQSSGKMIVGNDEGYPVLVDRPGPTADELEGFERAWRNMQLAASDSAVARYRDEVERWPTLLTAAQYIELQTYRRTLRIWPVGGELPLSEHRPPAPEWLASLPE</sequence>
<dbReference type="OrthoDB" id="6465464at2"/>
<name>A0A423K0A0_9PSED</name>
<dbReference type="AlphaFoldDB" id="A0A423K0A0"/>
<dbReference type="EMBL" id="MOBQ01000023">
    <property type="protein sequence ID" value="RON43920.1"/>
    <property type="molecule type" value="Genomic_DNA"/>
</dbReference>
<gene>
    <name evidence="1" type="ORF">BK666_18525</name>
</gene>
<comment type="caution">
    <text evidence="1">The sequence shown here is derived from an EMBL/GenBank/DDBJ whole genome shotgun (WGS) entry which is preliminary data.</text>
</comment>
<organism evidence="1 2">
    <name type="scientific">Pseudomonas frederiksbergensis</name>
    <dbReference type="NCBI Taxonomy" id="104087"/>
    <lineage>
        <taxon>Bacteria</taxon>
        <taxon>Pseudomonadati</taxon>
        <taxon>Pseudomonadota</taxon>
        <taxon>Gammaproteobacteria</taxon>
        <taxon>Pseudomonadales</taxon>
        <taxon>Pseudomonadaceae</taxon>
        <taxon>Pseudomonas</taxon>
    </lineage>
</organism>
<evidence type="ECO:0000313" key="1">
    <source>
        <dbReference type="EMBL" id="RON43920.1"/>
    </source>
</evidence>
<dbReference type="RefSeq" id="WP_123511943.1">
    <property type="nucleotide sequence ID" value="NZ_MOBQ01000023.1"/>
</dbReference>